<evidence type="ECO:0000259" key="5">
    <source>
        <dbReference type="Pfam" id="PF04542"/>
    </source>
</evidence>
<evidence type="ECO:0000313" key="8">
    <source>
        <dbReference type="Proteomes" id="UP001060919"/>
    </source>
</evidence>
<dbReference type="AlphaFoldDB" id="A0A915YHP7"/>
<dbReference type="RefSeq" id="WP_264788660.1">
    <property type="nucleotide sequence ID" value="NZ_AP026867.1"/>
</dbReference>
<dbReference type="KEGG" id="aup:AsAng_0041190"/>
<organism evidence="7 8">
    <name type="scientific">Aureispira anguillae</name>
    <dbReference type="NCBI Taxonomy" id="2864201"/>
    <lineage>
        <taxon>Bacteria</taxon>
        <taxon>Pseudomonadati</taxon>
        <taxon>Bacteroidota</taxon>
        <taxon>Saprospiria</taxon>
        <taxon>Saprospirales</taxon>
        <taxon>Saprospiraceae</taxon>
        <taxon>Aureispira</taxon>
    </lineage>
</organism>
<proteinExistence type="inferred from homology"/>
<evidence type="ECO:0000256" key="4">
    <source>
        <dbReference type="ARBA" id="ARBA00023163"/>
    </source>
</evidence>
<dbReference type="NCBIfam" id="TIGR02937">
    <property type="entry name" value="sigma70-ECF"/>
    <property type="match status" value="1"/>
</dbReference>
<dbReference type="Proteomes" id="UP001060919">
    <property type="component" value="Chromosome"/>
</dbReference>
<keyword evidence="8" id="KW-1185">Reference proteome</keyword>
<dbReference type="SUPFAM" id="SSF88659">
    <property type="entry name" value="Sigma3 and sigma4 domains of RNA polymerase sigma factors"/>
    <property type="match status" value="1"/>
</dbReference>
<dbReference type="GO" id="GO:0006352">
    <property type="term" value="P:DNA-templated transcription initiation"/>
    <property type="evidence" value="ECO:0007669"/>
    <property type="project" value="InterPro"/>
</dbReference>
<dbReference type="InterPro" id="IPR013325">
    <property type="entry name" value="RNA_pol_sigma_r2"/>
</dbReference>
<dbReference type="GO" id="GO:0003677">
    <property type="term" value="F:DNA binding"/>
    <property type="evidence" value="ECO:0007669"/>
    <property type="project" value="InterPro"/>
</dbReference>
<dbReference type="Pfam" id="PF04542">
    <property type="entry name" value="Sigma70_r2"/>
    <property type="match status" value="1"/>
</dbReference>
<dbReference type="GO" id="GO:0016987">
    <property type="term" value="F:sigma factor activity"/>
    <property type="evidence" value="ECO:0007669"/>
    <property type="project" value="UniProtKB-KW"/>
</dbReference>
<dbReference type="Gene3D" id="1.10.10.10">
    <property type="entry name" value="Winged helix-like DNA-binding domain superfamily/Winged helix DNA-binding domain"/>
    <property type="match status" value="1"/>
</dbReference>
<dbReference type="InterPro" id="IPR014284">
    <property type="entry name" value="RNA_pol_sigma-70_dom"/>
</dbReference>
<keyword evidence="2" id="KW-0805">Transcription regulation</keyword>
<evidence type="ECO:0000259" key="6">
    <source>
        <dbReference type="Pfam" id="PF08281"/>
    </source>
</evidence>
<sequence length="195" mass="22265">MAIALNISTTKHITNDVQSSSDEAKLIAGCLAEERWAQKQLYEKHYGKMMGICLRYSNNTEDAKDILNEGFIKVFRYLHRYKIGTSLEGWIRRIMINTSIDFYRKAIRHRTEDIEYAANTTATGEDAISNYSAKEILSVIQTLPPSYRAVFNLYAIEGYSHREVATQLGISESTSRSNLVKARAKLKALLTRLYK</sequence>
<dbReference type="InterPro" id="IPR007627">
    <property type="entry name" value="RNA_pol_sigma70_r2"/>
</dbReference>
<evidence type="ECO:0000313" key="7">
    <source>
        <dbReference type="EMBL" id="BDS13382.1"/>
    </source>
</evidence>
<dbReference type="InterPro" id="IPR013249">
    <property type="entry name" value="RNA_pol_sigma70_r4_t2"/>
</dbReference>
<comment type="similarity">
    <text evidence="1">Belongs to the sigma-70 factor family. ECF subfamily.</text>
</comment>
<feature type="domain" description="RNA polymerase sigma-70 region 2" evidence="5">
    <location>
        <begin position="41"/>
        <end position="106"/>
    </location>
</feature>
<dbReference type="EMBL" id="AP026867">
    <property type="protein sequence ID" value="BDS13382.1"/>
    <property type="molecule type" value="Genomic_DNA"/>
</dbReference>
<evidence type="ECO:0000256" key="3">
    <source>
        <dbReference type="ARBA" id="ARBA00023082"/>
    </source>
</evidence>
<dbReference type="InterPro" id="IPR013324">
    <property type="entry name" value="RNA_pol_sigma_r3/r4-like"/>
</dbReference>
<feature type="domain" description="RNA polymerase sigma factor 70 region 4 type 2" evidence="6">
    <location>
        <begin position="135"/>
        <end position="186"/>
    </location>
</feature>
<dbReference type="Pfam" id="PF08281">
    <property type="entry name" value="Sigma70_r4_2"/>
    <property type="match status" value="1"/>
</dbReference>
<name>A0A915YHP7_9BACT</name>
<reference evidence="7" key="1">
    <citation type="submission" date="2022-09" db="EMBL/GenBank/DDBJ databases">
        <title>Aureispira anguillicida sp. nov., isolated from Leptocephalus of Japanese eel Anguilla japonica.</title>
        <authorList>
            <person name="Yuasa K."/>
            <person name="Mekata T."/>
            <person name="Ikunari K."/>
        </authorList>
    </citation>
    <scope>NUCLEOTIDE SEQUENCE</scope>
    <source>
        <strain evidence="7">EL160426</strain>
    </source>
</reference>
<keyword evidence="4" id="KW-0804">Transcription</keyword>
<dbReference type="InterPro" id="IPR039425">
    <property type="entry name" value="RNA_pol_sigma-70-like"/>
</dbReference>
<protein>
    <submittedName>
        <fullName evidence="7">Sigma-70 family RNA polymerase sigma factor</fullName>
    </submittedName>
</protein>
<gene>
    <name evidence="7" type="ORF">AsAng_0041190</name>
</gene>
<accession>A0A915YHP7</accession>
<evidence type="ECO:0000256" key="2">
    <source>
        <dbReference type="ARBA" id="ARBA00023015"/>
    </source>
</evidence>
<evidence type="ECO:0000256" key="1">
    <source>
        <dbReference type="ARBA" id="ARBA00010641"/>
    </source>
</evidence>
<dbReference type="PANTHER" id="PTHR43133">
    <property type="entry name" value="RNA POLYMERASE ECF-TYPE SIGMA FACTO"/>
    <property type="match status" value="1"/>
</dbReference>
<dbReference type="SUPFAM" id="SSF88946">
    <property type="entry name" value="Sigma2 domain of RNA polymerase sigma factors"/>
    <property type="match status" value="1"/>
</dbReference>
<dbReference type="InterPro" id="IPR036388">
    <property type="entry name" value="WH-like_DNA-bd_sf"/>
</dbReference>
<dbReference type="PANTHER" id="PTHR43133:SF46">
    <property type="entry name" value="RNA POLYMERASE SIGMA-70 FACTOR ECF SUBFAMILY"/>
    <property type="match status" value="1"/>
</dbReference>
<keyword evidence="3" id="KW-0731">Sigma factor</keyword>
<dbReference type="CDD" id="cd06171">
    <property type="entry name" value="Sigma70_r4"/>
    <property type="match status" value="1"/>
</dbReference>
<dbReference type="Gene3D" id="1.10.1740.10">
    <property type="match status" value="1"/>
</dbReference>